<dbReference type="CDD" id="cd01854">
    <property type="entry name" value="YjeQ_EngC"/>
    <property type="match status" value="1"/>
</dbReference>
<keyword evidence="3" id="KW-0862">Zinc</keyword>
<comment type="cofactor">
    <cofactor evidence="3">
        <name>Zn(2+)</name>
        <dbReference type="ChEBI" id="CHEBI:29105"/>
    </cofactor>
    <text evidence="3">Binds 1 zinc ion per subunit.</text>
</comment>
<dbReference type="Gene3D" id="2.40.50.140">
    <property type="entry name" value="Nucleic acid-binding proteins"/>
    <property type="match status" value="1"/>
</dbReference>
<dbReference type="InterPro" id="IPR027417">
    <property type="entry name" value="P-loop_NTPase"/>
</dbReference>
<dbReference type="NCBIfam" id="NF008931">
    <property type="entry name" value="PRK12288.1"/>
    <property type="match status" value="1"/>
</dbReference>
<evidence type="ECO:0000313" key="7">
    <source>
        <dbReference type="Proteomes" id="UP000219020"/>
    </source>
</evidence>
<dbReference type="Gene3D" id="3.40.50.300">
    <property type="entry name" value="P-loop containing nucleotide triphosphate hydrolases"/>
    <property type="match status" value="1"/>
</dbReference>
<evidence type="ECO:0000256" key="1">
    <source>
        <dbReference type="ARBA" id="ARBA00022741"/>
    </source>
</evidence>
<comment type="subunit">
    <text evidence="3">Monomer. Associates with 30S ribosomal subunit, binds 16S rRNA.</text>
</comment>
<dbReference type="PANTHER" id="PTHR32120:SF11">
    <property type="entry name" value="SMALL RIBOSOMAL SUBUNIT BIOGENESIS GTPASE RSGA 1, MITOCHONDRIAL-RELATED"/>
    <property type="match status" value="1"/>
</dbReference>
<dbReference type="GO" id="GO:0042274">
    <property type="term" value="P:ribosomal small subunit biogenesis"/>
    <property type="evidence" value="ECO:0007669"/>
    <property type="project" value="UniProtKB-UniRule"/>
</dbReference>
<dbReference type="InterPro" id="IPR030378">
    <property type="entry name" value="G_CP_dom"/>
</dbReference>
<dbReference type="HAMAP" id="MF_01820">
    <property type="entry name" value="GTPase_RsgA"/>
    <property type="match status" value="1"/>
</dbReference>
<comment type="similarity">
    <text evidence="3">Belongs to the TRAFAC class YlqF/YawG GTPase family. RsgA subfamily.</text>
</comment>
<dbReference type="GO" id="GO:0005737">
    <property type="term" value="C:cytoplasm"/>
    <property type="evidence" value="ECO:0007669"/>
    <property type="project" value="UniProtKB-SubCell"/>
</dbReference>
<feature type="binding site" evidence="3">
    <location>
        <position position="267"/>
    </location>
    <ligand>
        <name>Zn(2+)</name>
        <dbReference type="ChEBI" id="CHEBI:29105"/>
    </ligand>
</feature>
<name>A0A2A5T3F4_9GAMM</name>
<dbReference type="InterPro" id="IPR010914">
    <property type="entry name" value="RsgA_GTPase_dom"/>
</dbReference>
<dbReference type="PROSITE" id="PS51721">
    <property type="entry name" value="G_CP"/>
    <property type="match status" value="1"/>
</dbReference>
<dbReference type="GO" id="GO:0019843">
    <property type="term" value="F:rRNA binding"/>
    <property type="evidence" value="ECO:0007669"/>
    <property type="project" value="UniProtKB-KW"/>
</dbReference>
<comment type="function">
    <text evidence="3">One of several proteins that assist in the late maturation steps of the functional core of the 30S ribosomal subunit. Helps release RbfA from mature subunits. May play a role in the assembly of ribosomal proteins into the subunit. Circularly permuted GTPase that catalyzes slow GTP hydrolysis, GTPase activity is stimulated by the 30S ribosomal subunit.</text>
</comment>
<keyword evidence="1 3" id="KW-0547">Nucleotide-binding</keyword>
<feature type="binding site" evidence="3">
    <location>
        <begin position="124"/>
        <end position="127"/>
    </location>
    <ligand>
        <name>GTP</name>
        <dbReference type="ChEBI" id="CHEBI:37565"/>
    </ligand>
</feature>
<feature type="binding site" evidence="3">
    <location>
        <position position="265"/>
    </location>
    <ligand>
        <name>Zn(2+)</name>
        <dbReference type="ChEBI" id="CHEBI:29105"/>
    </ligand>
</feature>
<gene>
    <name evidence="3" type="primary">rsgA</name>
    <name evidence="6" type="ORF">BTN49_1634</name>
</gene>
<dbReference type="PANTHER" id="PTHR32120">
    <property type="entry name" value="SMALL RIBOSOMAL SUBUNIT BIOGENESIS GTPASE RSGA"/>
    <property type="match status" value="1"/>
</dbReference>
<dbReference type="GO" id="GO:0003924">
    <property type="term" value="F:GTPase activity"/>
    <property type="evidence" value="ECO:0007669"/>
    <property type="project" value="UniProtKB-UniRule"/>
</dbReference>
<evidence type="ECO:0000259" key="4">
    <source>
        <dbReference type="PROSITE" id="PS50936"/>
    </source>
</evidence>
<feature type="binding site" evidence="3">
    <location>
        <position position="273"/>
    </location>
    <ligand>
        <name>Zn(2+)</name>
        <dbReference type="ChEBI" id="CHEBI:29105"/>
    </ligand>
</feature>
<organism evidence="6 7">
    <name type="scientific">Candidatus Enterovibrio escicola</name>
    <dbReference type="NCBI Taxonomy" id="1927127"/>
    <lineage>
        <taxon>Bacteria</taxon>
        <taxon>Pseudomonadati</taxon>
        <taxon>Pseudomonadota</taxon>
        <taxon>Gammaproteobacteria</taxon>
        <taxon>Vibrionales</taxon>
        <taxon>Vibrionaceae</taxon>
        <taxon>Enterovibrio</taxon>
    </lineage>
</organism>
<evidence type="ECO:0000256" key="2">
    <source>
        <dbReference type="ARBA" id="ARBA00023134"/>
    </source>
</evidence>
<evidence type="ECO:0000313" key="6">
    <source>
        <dbReference type="EMBL" id="PCS22682.1"/>
    </source>
</evidence>
<dbReference type="InterPro" id="IPR004881">
    <property type="entry name" value="Ribosome_biogen_GTPase_RsgA"/>
</dbReference>
<keyword evidence="2 3" id="KW-0342">GTP-binding</keyword>
<dbReference type="Gene3D" id="1.10.40.50">
    <property type="entry name" value="Probable gtpase engc, domain 3"/>
    <property type="match status" value="1"/>
</dbReference>
<dbReference type="EMBL" id="NBYY01000015">
    <property type="protein sequence ID" value="PCS22682.1"/>
    <property type="molecule type" value="Genomic_DNA"/>
</dbReference>
<dbReference type="EC" id="3.6.1.-" evidence="3"/>
<sequence>MPTPHEGVVITRFGQHADIEDIQTGLIYTCKIHRSIKSLVTGDVVVWRPSTKTLQGIVGVVEAVYERRSVLSRPNYYNGVKPVAANIDQVVIVSAILPKLSTSIIDRYLIATEQVDFKLLIVVNKVDLLDVRSLKLVTNTLSIYRDIGYDVLMVSQRSGEGIIELEQRLSEVTSIFVGQSGVGKSSLVNTLLPDVHIATSEVSENSGLGQHTTTTIRLYHFPNGGDLIDSPGVREFGLWHLEPDQVTQGFIEFHDYIGGCKFRDCKHGSDLGCIIRAAVEKGKISKTRYLSYHKIIESISEMKANRQFSRNKVN</sequence>
<dbReference type="InterPro" id="IPR012340">
    <property type="entry name" value="NA-bd_OB-fold"/>
</dbReference>
<dbReference type="GO" id="GO:0046872">
    <property type="term" value="F:metal ion binding"/>
    <property type="evidence" value="ECO:0007669"/>
    <property type="project" value="UniProtKB-KW"/>
</dbReference>
<reference evidence="7" key="1">
    <citation type="submission" date="2017-04" db="EMBL/GenBank/DDBJ databases">
        <title>Genome evolution of the luminous symbionts of deep sea anglerfish.</title>
        <authorList>
            <person name="Hendry T.A."/>
        </authorList>
    </citation>
    <scope>NUCLEOTIDE SEQUENCE [LARGE SCALE GENOMIC DNA]</scope>
</reference>
<feature type="domain" description="EngC GTPase" evidence="4">
    <location>
        <begin position="85"/>
        <end position="234"/>
    </location>
</feature>
<feature type="binding site" evidence="3">
    <location>
        <begin position="178"/>
        <end position="186"/>
    </location>
    <ligand>
        <name>GTP</name>
        <dbReference type="ChEBI" id="CHEBI:37565"/>
    </ligand>
</feature>
<keyword evidence="3" id="KW-0690">Ribosome biogenesis</keyword>
<keyword evidence="3" id="KW-0694">RNA-binding</keyword>
<accession>A0A2A5T3F4</accession>
<dbReference type="SUPFAM" id="SSF52540">
    <property type="entry name" value="P-loop containing nucleoside triphosphate hydrolases"/>
    <property type="match status" value="1"/>
</dbReference>
<dbReference type="Proteomes" id="UP000219020">
    <property type="component" value="Unassembled WGS sequence"/>
</dbReference>
<proteinExistence type="inferred from homology"/>
<dbReference type="AlphaFoldDB" id="A0A2A5T3F4"/>
<keyword evidence="3" id="KW-0378">Hydrolase</keyword>
<evidence type="ECO:0000256" key="3">
    <source>
        <dbReference type="HAMAP-Rule" id="MF_01820"/>
    </source>
</evidence>
<dbReference type="Pfam" id="PF03193">
    <property type="entry name" value="RsgA_GTPase"/>
    <property type="match status" value="1"/>
</dbReference>
<keyword evidence="3" id="KW-0963">Cytoplasm</keyword>
<keyword evidence="3" id="KW-0699">rRNA-binding</keyword>
<dbReference type="GO" id="GO:0005525">
    <property type="term" value="F:GTP binding"/>
    <property type="evidence" value="ECO:0007669"/>
    <property type="project" value="UniProtKB-UniRule"/>
</dbReference>
<feature type="binding site" evidence="3">
    <location>
        <position position="260"/>
    </location>
    <ligand>
        <name>Zn(2+)</name>
        <dbReference type="ChEBI" id="CHEBI:29105"/>
    </ligand>
</feature>
<protein>
    <recommendedName>
        <fullName evidence="3">Small ribosomal subunit biogenesis GTPase RsgA</fullName>
        <ecNumber evidence="3">3.6.1.-</ecNumber>
    </recommendedName>
</protein>
<dbReference type="PROSITE" id="PS50936">
    <property type="entry name" value="ENGC_GTPASE"/>
    <property type="match status" value="1"/>
</dbReference>
<comment type="subcellular location">
    <subcellularLocation>
        <location evidence="3">Cytoplasm</location>
    </subcellularLocation>
</comment>
<feature type="domain" description="CP-type G" evidence="5">
    <location>
        <begin position="68"/>
        <end position="236"/>
    </location>
</feature>
<dbReference type="NCBIfam" id="TIGR00157">
    <property type="entry name" value="ribosome small subunit-dependent GTPase A"/>
    <property type="match status" value="1"/>
</dbReference>
<keyword evidence="7" id="KW-1185">Reference proteome</keyword>
<evidence type="ECO:0000259" key="5">
    <source>
        <dbReference type="PROSITE" id="PS51721"/>
    </source>
</evidence>
<keyword evidence="3" id="KW-0479">Metal-binding</keyword>
<comment type="caution">
    <text evidence="6">The sequence shown here is derived from an EMBL/GenBank/DDBJ whole genome shotgun (WGS) entry which is preliminary data.</text>
</comment>